<evidence type="ECO:0000313" key="2">
    <source>
        <dbReference type="EMBL" id="KAK1419482.1"/>
    </source>
</evidence>
<dbReference type="EMBL" id="JAUHHV010000007">
    <property type="protein sequence ID" value="KAK1419482.1"/>
    <property type="molecule type" value="Genomic_DNA"/>
</dbReference>
<gene>
    <name evidence="2" type="ORF">QVD17_28654</name>
</gene>
<dbReference type="Proteomes" id="UP001229421">
    <property type="component" value="Unassembled WGS sequence"/>
</dbReference>
<name>A0AAD8KAT2_TARER</name>
<protein>
    <submittedName>
        <fullName evidence="2">Uncharacterized protein</fullName>
    </submittedName>
</protein>
<feature type="compositionally biased region" description="Low complexity" evidence="1">
    <location>
        <begin position="63"/>
        <end position="83"/>
    </location>
</feature>
<dbReference type="AlphaFoldDB" id="A0AAD8KAT2"/>
<sequence>MGRRKRQLITSVVVNEPIEDHVEDNLEDHFEDYMEDYFEDREAFEAQEDQTANEQGAPKRVPSIGSSVRNSSSSVNEISSSRSHNTKGMKGV</sequence>
<comment type="caution">
    <text evidence="2">The sequence shown here is derived from an EMBL/GenBank/DDBJ whole genome shotgun (WGS) entry which is preliminary data.</text>
</comment>
<keyword evidence="3" id="KW-1185">Reference proteome</keyword>
<reference evidence="2" key="1">
    <citation type="journal article" date="2023" name="bioRxiv">
        <title>Improved chromosome-level genome assembly for marigold (Tagetes erecta).</title>
        <authorList>
            <person name="Jiang F."/>
            <person name="Yuan L."/>
            <person name="Wang S."/>
            <person name="Wang H."/>
            <person name="Xu D."/>
            <person name="Wang A."/>
            <person name="Fan W."/>
        </authorList>
    </citation>
    <scope>NUCLEOTIDE SEQUENCE</scope>
    <source>
        <strain evidence="2">WSJ</strain>
        <tissue evidence="2">Leaf</tissue>
    </source>
</reference>
<accession>A0AAD8KAT2</accession>
<proteinExistence type="predicted"/>
<feature type="region of interest" description="Disordered" evidence="1">
    <location>
        <begin position="44"/>
        <end position="92"/>
    </location>
</feature>
<organism evidence="2 3">
    <name type="scientific">Tagetes erecta</name>
    <name type="common">African marigold</name>
    <dbReference type="NCBI Taxonomy" id="13708"/>
    <lineage>
        <taxon>Eukaryota</taxon>
        <taxon>Viridiplantae</taxon>
        <taxon>Streptophyta</taxon>
        <taxon>Embryophyta</taxon>
        <taxon>Tracheophyta</taxon>
        <taxon>Spermatophyta</taxon>
        <taxon>Magnoliopsida</taxon>
        <taxon>eudicotyledons</taxon>
        <taxon>Gunneridae</taxon>
        <taxon>Pentapetalae</taxon>
        <taxon>asterids</taxon>
        <taxon>campanulids</taxon>
        <taxon>Asterales</taxon>
        <taxon>Asteraceae</taxon>
        <taxon>Asteroideae</taxon>
        <taxon>Heliantheae alliance</taxon>
        <taxon>Tageteae</taxon>
        <taxon>Tagetes</taxon>
    </lineage>
</organism>
<evidence type="ECO:0000256" key="1">
    <source>
        <dbReference type="SAM" id="MobiDB-lite"/>
    </source>
</evidence>
<evidence type="ECO:0000313" key="3">
    <source>
        <dbReference type="Proteomes" id="UP001229421"/>
    </source>
</evidence>